<sequence length="184" mass="19669">MDSTSEDGDSLPDTVAAHPGDPQWETTFTHDTTANTWQATVKGPVSGLERSVTVWTPADYSPSSDTVYDVVVFIHGFPGTDAGVSDSLTLNQTIPSLVDQGLARPTIFVVADLSMGGSEPNCVDVVGQPQVETFLTRDLVSSIRTKFPERLLATLRMGPRRHLRGGLLRAGDLPASHGPVLRGD</sequence>
<evidence type="ECO:0000256" key="1">
    <source>
        <dbReference type="SAM" id="MobiDB-lite"/>
    </source>
</evidence>
<dbReference type="AlphaFoldDB" id="A0A060CC68"/>
<feature type="region of interest" description="Disordered" evidence="1">
    <location>
        <begin position="1"/>
        <end position="23"/>
    </location>
</feature>
<name>A0A060CC68_9MICC</name>
<dbReference type="SUPFAM" id="SSF53474">
    <property type="entry name" value="alpha/beta-Hydrolases"/>
    <property type="match status" value="1"/>
</dbReference>
<dbReference type="Gene3D" id="3.40.50.1820">
    <property type="entry name" value="alpha/beta hydrolase"/>
    <property type="match status" value="1"/>
</dbReference>
<organism evidence="2">
    <name type="scientific">uncultured Kocuria sp</name>
    <dbReference type="NCBI Taxonomy" id="259305"/>
    <lineage>
        <taxon>Bacteria</taxon>
        <taxon>Bacillati</taxon>
        <taxon>Actinomycetota</taxon>
        <taxon>Actinomycetes</taxon>
        <taxon>Micrococcales</taxon>
        <taxon>Micrococcaceae</taxon>
        <taxon>Kocuria</taxon>
        <taxon>environmental samples</taxon>
    </lineage>
</organism>
<proteinExistence type="predicted"/>
<feature type="non-terminal residue" evidence="2">
    <location>
        <position position="184"/>
    </location>
</feature>
<accession>A0A060CC68</accession>
<feature type="compositionally biased region" description="Acidic residues" evidence="1">
    <location>
        <begin position="1"/>
        <end position="10"/>
    </location>
</feature>
<evidence type="ECO:0000313" key="2">
    <source>
        <dbReference type="EMBL" id="AIA90326.1"/>
    </source>
</evidence>
<reference evidence="2" key="1">
    <citation type="journal article" date="2013" name="Environ. Microbiol.">
        <title>Seasonally variable intestinal metagenomes of the red palm weevil (Rhynchophorus ferrugineus).</title>
        <authorList>
            <person name="Jia S."/>
            <person name="Zhang X."/>
            <person name="Zhang G."/>
            <person name="Yin A."/>
            <person name="Zhang S."/>
            <person name="Li F."/>
            <person name="Wang L."/>
            <person name="Zhao D."/>
            <person name="Yun Q."/>
            <person name="Tala"/>
            <person name="Wang J."/>
            <person name="Sun G."/>
            <person name="Baabdullah M."/>
            <person name="Yu X."/>
            <person name="Hu S."/>
            <person name="Al-Mssallem I.S."/>
            <person name="Yu J."/>
        </authorList>
    </citation>
    <scope>NUCLEOTIDE SEQUENCE</scope>
</reference>
<dbReference type="InterPro" id="IPR029058">
    <property type="entry name" value="AB_hydrolase_fold"/>
</dbReference>
<protein>
    <submittedName>
        <fullName evidence="2">CAZy families CE1 protein</fullName>
    </submittedName>
</protein>
<dbReference type="EMBL" id="KF123026">
    <property type="protein sequence ID" value="AIA90326.1"/>
    <property type="molecule type" value="Genomic_DNA"/>
</dbReference>